<gene>
    <name evidence="1" type="ORF">MRATA1EN1_LOCUS15747</name>
</gene>
<name>A0ABN8YYW4_RANTA</name>
<evidence type="ECO:0000313" key="1">
    <source>
        <dbReference type="EMBL" id="CAI9166785.1"/>
    </source>
</evidence>
<dbReference type="Proteomes" id="UP001176941">
    <property type="component" value="Chromosome 26"/>
</dbReference>
<dbReference type="EMBL" id="OX459962">
    <property type="protein sequence ID" value="CAI9166785.1"/>
    <property type="molecule type" value="Genomic_DNA"/>
</dbReference>
<reference evidence="1" key="1">
    <citation type="submission" date="2023-04" db="EMBL/GenBank/DDBJ databases">
        <authorList>
            <consortium name="ELIXIR-Norway"/>
        </authorList>
    </citation>
    <scope>NUCLEOTIDE SEQUENCE [LARGE SCALE GENOMIC DNA]</scope>
</reference>
<proteinExistence type="predicted"/>
<organism evidence="1 2">
    <name type="scientific">Rangifer tarandus platyrhynchus</name>
    <name type="common">Svalbard reindeer</name>
    <dbReference type="NCBI Taxonomy" id="3082113"/>
    <lineage>
        <taxon>Eukaryota</taxon>
        <taxon>Metazoa</taxon>
        <taxon>Chordata</taxon>
        <taxon>Craniata</taxon>
        <taxon>Vertebrata</taxon>
        <taxon>Euteleostomi</taxon>
        <taxon>Mammalia</taxon>
        <taxon>Eutheria</taxon>
        <taxon>Laurasiatheria</taxon>
        <taxon>Artiodactyla</taxon>
        <taxon>Ruminantia</taxon>
        <taxon>Pecora</taxon>
        <taxon>Cervidae</taxon>
        <taxon>Odocoileinae</taxon>
        <taxon>Rangifer</taxon>
    </lineage>
</organism>
<sequence>MKQAGTGGGGRELAEGVMAAALWGHVPRKPALVLPVTCPQSSRSQRWRRDPLVTEAVAAAAAAATGFQPLSRSIFKKLSGIRLDPAQ</sequence>
<accession>A0ABN8YYW4</accession>
<protein>
    <submittedName>
        <fullName evidence="1">Uncharacterized protein</fullName>
    </submittedName>
</protein>
<keyword evidence="2" id="KW-1185">Reference proteome</keyword>
<evidence type="ECO:0000313" key="2">
    <source>
        <dbReference type="Proteomes" id="UP001176941"/>
    </source>
</evidence>